<reference evidence="2 3" key="1">
    <citation type="submission" date="2016-05" db="EMBL/GenBank/DDBJ databases">
        <title>Nuclear genome of Blastocystis sp. subtype 1 NandII.</title>
        <authorList>
            <person name="Gentekaki E."/>
            <person name="Curtis B."/>
            <person name="Stairs C."/>
            <person name="Eme L."/>
            <person name="Herman E."/>
            <person name="Klimes V."/>
            <person name="Arias M.C."/>
            <person name="Elias M."/>
            <person name="Hilliou F."/>
            <person name="Klute M."/>
            <person name="Malik S.-B."/>
            <person name="Pightling A."/>
            <person name="Rachubinski R."/>
            <person name="Salas D."/>
            <person name="Schlacht A."/>
            <person name="Suga H."/>
            <person name="Archibald J."/>
            <person name="Ball S.G."/>
            <person name="Clark G."/>
            <person name="Dacks J."/>
            <person name="Van Der Giezen M."/>
            <person name="Tsaousis A."/>
            <person name="Roger A."/>
        </authorList>
    </citation>
    <scope>NUCLEOTIDE SEQUENCE [LARGE SCALE GENOMIC DNA]</scope>
    <source>
        <strain evidence="3">ATCC 50177 / NandII</strain>
    </source>
</reference>
<evidence type="ECO:0000313" key="3">
    <source>
        <dbReference type="Proteomes" id="UP000078348"/>
    </source>
</evidence>
<keyword evidence="1" id="KW-0677">Repeat</keyword>
<dbReference type="InterPro" id="IPR003409">
    <property type="entry name" value="MORN"/>
</dbReference>
<dbReference type="SUPFAM" id="SSF52058">
    <property type="entry name" value="L domain-like"/>
    <property type="match status" value="1"/>
</dbReference>
<evidence type="ECO:0000256" key="1">
    <source>
        <dbReference type="ARBA" id="ARBA00022737"/>
    </source>
</evidence>
<comment type="caution">
    <text evidence="2">The sequence shown here is derived from an EMBL/GenBank/DDBJ whole genome shotgun (WGS) entry which is preliminary data.</text>
</comment>
<gene>
    <name evidence="2" type="ORF">AV274_4824</name>
</gene>
<name>A0A196SBL7_BLAHN</name>
<dbReference type="InterPro" id="IPR032675">
    <property type="entry name" value="LRR_dom_sf"/>
</dbReference>
<proteinExistence type="predicted"/>
<dbReference type="STRING" id="478820.A0A196SBL7"/>
<dbReference type="SUPFAM" id="SSF82185">
    <property type="entry name" value="Histone H3 K4-specific methyltransferase SET7/9 N-terminal domain"/>
    <property type="match status" value="2"/>
</dbReference>
<dbReference type="Gene3D" id="2.20.110.10">
    <property type="entry name" value="Histone H3 K4-specific methyltransferase SET7/9 N-terminal domain"/>
    <property type="match status" value="2"/>
</dbReference>
<dbReference type="Proteomes" id="UP000078348">
    <property type="component" value="Unassembled WGS sequence"/>
</dbReference>
<dbReference type="EMBL" id="LXWW01000380">
    <property type="protein sequence ID" value="OAO13507.1"/>
    <property type="molecule type" value="Genomic_DNA"/>
</dbReference>
<protein>
    <recommendedName>
        <fullName evidence="4">MORN repeat protein</fullName>
    </recommendedName>
</protein>
<accession>A0A196SBL7</accession>
<dbReference type="Pfam" id="PF02493">
    <property type="entry name" value="MORN"/>
    <property type="match status" value="3"/>
</dbReference>
<dbReference type="PANTHER" id="PTHR23084:SF263">
    <property type="entry name" value="MORN REPEAT-CONTAINING PROTEIN 1"/>
    <property type="match status" value="1"/>
</dbReference>
<evidence type="ECO:0000313" key="2">
    <source>
        <dbReference type="EMBL" id="OAO13507.1"/>
    </source>
</evidence>
<sequence length="544" mass="60808">MTGTMENGIINGVCEIFDPYKGKIFEGTWEDGKRCGTCIEYEFGNVSFQGAYANDKRNGYGWEYHDNELQREGEWRNGVYQQTYEITNQVNFVDSGLGMIISDVDGEFLITCVPWEDNKKNGKAFTYSRKEGRVVQERLYMQGDEIDRVIIPYAAPTKGSLTLENGLKWEGEVLNGMCNGDGRLTDAAGNVVYEGSMFRNMRYGSGTSFVQGRKEYEGMWQMDTKMGDATQLASDGSATTGVWIDGCFAEPEVRVMSDDASVFSSVMMKRLVVGDNVLNDFVEIAFPRFSLLESISIGSESLKELSEMNLCGLQKLRSITIGPNSVTLCINVLSPIMVKNQPELVAKTISNNENRIRVEMKSLVISDCPELETILLKQGVCSDFFVFTVENLPKLRVLEIGEISATPGDKGSSNCFYYASNLEVMNCPSLERLVIGNRCFCSVQVMRLHNLPKLNTLLFGSRACFGRNERGADGKMAPISRMSIRECPTLKEVKFNNNFVWFRTVCFENIPTCESVECVSKCFPRETGGIEVGENVSEALRKVL</sequence>
<dbReference type="AlphaFoldDB" id="A0A196SBL7"/>
<dbReference type="OrthoDB" id="437960at2759"/>
<organism evidence="2 3">
    <name type="scientific">Blastocystis sp. subtype 1 (strain ATCC 50177 / NandII)</name>
    <dbReference type="NCBI Taxonomy" id="478820"/>
    <lineage>
        <taxon>Eukaryota</taxon>
        <taxon>Sar</taxon>
        <taxon>Stramenopiles</taxon>
        <taxon>Bigyra</taxon>
        <taxon>Opalozoa</taxon>
        <taxon>Opalinata</taxon>
        <taxon>Blastocystidae</taxon>
        <taxon>Blastocystis</taxon>
    </lineage>
</organism>
<dbReference type="PANTHER" id="PTHR23084">
    <property type="entry name" value="PHOSPHATIDYLINOSITOL-4-PHOSPHATE 5-KINASE RELATED"/>
    <property type="match status" value="1"/>
</dbReference>
<evidence type="ECO:0008006" key="4">
    <source>
        <dbReference type="Google" id="ProtNLM"/>
    </source>
</evidence>
<dbReference type="Gene3D" id="3.80.10.10">
    <property type="entry name" value="Ribonuclease Inhibitor"/>
    <property type="match status" value="1"/>
</dbReference>
<keyword evidence="3" id="KW-1185">Reference proteome</keyword>